<keyword evidence="2" id="KW-1185">Reference proteome</keyword>
<comment type="caution">
    <text evidence="1">The sequence shown here is derived from an EMBL/GenBank/DDBJ whole genome shotgun (WGS) entry which is preliminary data.</text>
</comment>
<reference evidence="1 2" key="1">
    <citation type="submission" date="2014-06" db="EMBL/GenBank/DDBJ databases">
        <authorList>
            <person name="Le Roux F."/>
        </authorList>
    </citation>
    <scope>NUCLEOTIDE SEQUENCE [LARGE SCALE GENOMIC DNA]</scope>
    <source>
        <strain evidence="1 2">J5-4</strain>
    </source>
</reference>
<protein>
    <submittedName>
        <fullName evidence="1">Uncharacterized protein</fullName>
    </submittedName>
</protein>
<evidence type="ECO:0000313" key="1">
    <source>
        <dbReference type="EMBL" id="CDT51985.1"/>
    </source>
</evidence>
<evidence type="ECO:0000313" key="2">
    <source>
        <dbReference type="Proteomes" id="UP000049077"/>
    </source>
</evidence>
<sequence length="54" mass="5910">MLAHGAIEGEQRVGRECIKGLIVFQVSAHTVILSDQLKQEFTRKEPKSIGCGSL</sequence>
<proteinExistence type="predicted"/>
<dbReference type="Proteomes" id="UP000049077">
    <property type="component" value="Unassembled WGS sequence"/>
</dbReference>
<name>A0ABP1X1Y8_9VIBR</name>
<organism evidence="1 2">
    <name type="scientific">Vibrio crassostreae</name>
    <dbReference type="NCBI Taxonomy" id="246167"/>
    <lineage>
        <taxon>Bacteria</taxon>
        <taxon>Pseudomonadati</taxon>
        <taxon>Pseudomonadota</taxon>
        <taxon>Gammaproteobacteria</taxon>
        <taxon>Vibrionales</taxon>
        <taxon>Vibrionaceae</taxon>
        <taxon>Vibrio</taxon>
    </lineage>
</organism>
<dbReference type="EMBL" id="CCJX01000154">
    <property type="protein sequence ID" value="CDT51985.1"/>
    <property type="molecule type" value="Genomic_DNA"/>
</dbReference>
<accession>A0ABP1X1Y8</accession>
<gene>
    <name evidence="1" type="ORF">VCR4J5_670066</name>
</gene>